<dbReference type="AlphaFoldDB" id="A0A0V0QRE3"/>
<dbReference type="Pfam" id="PF00027">
    <property type="entry name" value="cNMP_binding"/>
    <property type="match status" value="1"/>
</dbReference>
<name>A0A0V0QRE3_PSEPJ</name>
<comment type="caution">
    <text evidence="9">The sequence shown here is derived from an EMBL/GenBank/DDBJ whole genome shotgun (WGS) entry which is preliminary data.</text>
</comment>
<evidence type="ECO:0000313" key="9">
    <source>
        <dbReference type="EMBL" id="KRX04882.1"/>
    </source>
</evidence>
<feature type="domain" description="Cyclic nucleotide-binding" evidence="8">
    <location>
        <begin position="240"/>
        <end position="343"/>
    </location>
</feature>
<dbReference type="PROSITE" id="PS50042">
    <property type="entry name" value="CNMP_BINDING_3"/>
    <property type="match status" value="1"/>
</dbReference>
<evidence type="ECO:0000313" key="10">
    <source>
        <dbReference type="Proteomes" id="UP000054937"/>
    </source>
</evidence>
<evidence type="ECO:0000256" key="2">
    <source>
        <dbReference type="ARBA" id="ARBA00022826"/>
    </source>
</evidence>
<evidence type="ECO:0000256" key="1">
    <source>
        <dbReference type="ARBA" id="ARBA00022538"/>
    </source>
</evidence>
<dbReference type="Gene3D" id="2.60.120.10">
    <property type="entry name" value="Jelly Rolls"/>
    <property type="match status" value="1"/>
</dbReference>
<gene>
    <name evidence="9" type="ORF">PPERSA_06516</name>
</gene>
<dbReference type="OrthoDB" id="421831at2759"/>
<dbReference type="InterPro" id="IPR014710">
    <property type="entry name" value="RmlC-like_jellyroll"/>
</dbReference>
<keyword evidence="7" id="KW-0472">Membrane</keyword>
<dbReference type="InterPro" id="IPR050818">
    <property type="entry name" value="KCNH_animal-type"/>
</dbReference>
<dbReference type="SUPFAM" id="SSF81324">
    <property type="entry name" value="Voltage-gated potassium channels"/>
    <property type="match status" value="1"/>
</dbReference>
<keyword evidence="5" id="KW-0407">Ion channel</keyword>
<keyword evidence="2" id="KW-0631">Potassium channel</keyword>
<keyword evidence="10" id="KW-1185">Reference proteome</keyword>
<dbReference type="Gene3D" id="1.10.287.630">
    <property type="entry name" value="Helix hairpin bin"/>
    <property type="match status" value="1"/>
</dbReference>
<evidence type="ECO:0000256" key="3">
    <source>
        <dbReference type="ARBA" id="ARBA00022882"/>
    </source>
</evidence>
<dbReference type="GO" id="GO:0005249">
    <property type="term" value="F:voltage-gated potassium channel activity"/>
    <property type="evidence" value="ECO:0007669"/>
    <property type="project" value="InterPro"/>
</dbReference>
<dbReference type="InParanoid" id="A0A0V0QRE3"/>
<keyword evidence="7" id="KW-0812">Transmembrane</keyword>
<dbReference type="EMBL" id="LDAU01000110">
    <property type="protein sequence ID" value="KRX04882.1"/>
    <property type="molecule type" value="Genomic_DNA"/>
</dbReference>
<evidence type="ECO:0000259" key="8">
    <source>
        <dbReference type="PROSITE" id="PS50042"/>
    </source>
</evidence>
<keyword evidence="3" id="KW-0813">Transport</keyword>
<dbReference type="PRINTS" id="PR01463">
    <property type="entry name" value="EAGCHANLFMLY"/>
</dbReference>
<keyword evidence="4" id="KW-0630">Potassium</keyword>
<accession>A0A0V0QRE3</accession>
<feature type="region of interest" description="Disordered" evidence="6">
    <location>
        <begin position="29"/>
        <end position="53"/>
    </location>
</feature>
<keyword evidence="7" id="KW-1133">Transmembrane helix</keyword>
<dbReference type="InterPro" id="IPR000595">
    <property type="entry name" value="cNMP-bd_dom"/>
</dbReference>
<evidence type="ECO:0000256" key="5">
    <source>
        <dbReference type="ARBA" id="ARBA00023303"/>
    </source>
</evidence>
<organism evidence="9 10">
    <name type="scientific">Pseudocohnilembus persalinus</name>
    <name type="common">Ciliate</name>
    <dbReference type="NCBI Taxonomy" id="266149"/>
    <lineage>
        <taxon>Eukaryota</taxon>
        <taxon>Sar</taxon>
        <taxon>Alveolata</taxon>
        <taxon>Ciliophora</taxon>
        <taxon>Intramacronucleata</taxon>
        <taxon>Oligohymenophorea</taxon>
        <taxon>Scuticociliatia</taxon>
        <taxon>Philasterida</taxon>
        <taxon>Pseudocohnilembidae</taxon>
        <taxon>Pseudocohnilembus</taxon>
    </lineage>
</organism>
<dbReference type="GO" id="GO:0034702">
    <property type="term" value="C:monoatomic ion channel complex"/>
    <property type="evidence" value="ECO:0007669"/>
    <property type="project" value="UniProtKB-KW"/>
</dbReference>
<reference evidence="9 10" key="1">
    <citation type="journal article" date="2015" name="Sci. Rep.">
        <title>Genome of the facultative scuticociliatosis pathogen Pseudocohnilembus persalinus provides insight into its virulence through horizontal gene transfer.</title>
        <authorList>
            <person name="Xiong J."/>
            <person name="Wang G."/>
            <person name="Cheng J."/>
            <person name="Tian M."/>
            <person name="Pan X."/>
            <person name="Warren A."/>
            <person name="Jiang C."/>
            <person name="Yuan D."/>
            <person name="Miao W."/>
        </authorList>
    </citation>
    <scope>NUCLEOTIDE SEQUENCE [LARGE SCALE GENOMIC DNA]</scope>
    <source>
        <strain evidence="9">36N120E</strain>
    </source>
</reference>
<feature type="transmembrane region" description="Helical" evidence="7">
    <location>
        <begin position="122"/>
        <end position="145"/>
    </location>
</feature>
<keyword evidence="1" id="KW-0633">Potassium transport</keyword>
<dbReference type="PANTHER" id="PTHR10217">
    <property type="entry name" value="VOLTAGE AND LIGAND GATED POTASSIUM CHANNEL"/>
    <property type="match status" value="1"/>
</dbReference>
<dbReference type="SUPFAM" id="SSF51206">
    <property type="entry name" value="cAMP-binding domain-like"/>
    <property type="match status" value="1"/>
</dbReference>
<dbReference type="InterPro" id="IPR003938">
    <property type="entry name" value="K_chnl_volt-dep_EAG/ELK/ERG"/>
</dbReference>
<evidence type="ECO:0000256" key="4">
    <source>
        <dbReference type="ARBA" id="ARBA00022958"/>
    </source>
</evidence>
<dbReference type="Gene3D" id="1.10.287.70">
    <property type="match status" value="1"/>
</dbReference>
<proteinExistence type="predicted"/>
<dbReference type="CDD" id="cd00038">
    <property type="entry name" value="CAP_ED"/>
    <property type="match status" value="1"/>
</dbReference>
<protein>
    <submittedName>
        <fullName evidence="9">Cyclic nucleotide-binding protein</fullName>
    </submittedName>
</protein>
<sequence>MLKDKIQYIQKLNKSLDQSQWDIIIDLSSSDNDDTEKSQKDSSMQNKDNSKEQIRNFEEDWKKTWVAKLPSPSVYFPDNSERTEFPLNKLSVYVHALYWAYVTTSHQGVGDVTAVNILEKRYAIFVMLISTFTNAFFFGNLASMVQQSKPIIKRNFEEIYGKVQMVINNSQVTKTFIKKIESYFSYKWTSSYGIDEDQVLNQLPNILRADIYKFLYQKSIKKSIMFKINGKDENHLIISILRFIKTKIFMPQDVIIHAGSFCENVYFILEGQANVYSFNAKLKKKLKTGDILGGIRGPDDRQPAYVRAEKICKMGYLSQQDFANLCVSFPEWHKNLINYFNQYRSYCLANLDFYLPSNNKENNQNQQFPQNTQQTVKSNQTIKSVNPMMMSDIRQLKQMVAQKQNEQRNQNKVSILDSLLSNSINQERIIDPYIIQFYKEHISKFVKPGLLAQSSIRRVGSLKIKSKESGKIKNIKIGVTARYR</sequence>
<evidence type="ECO:0000256" key="6">
    <source>
        <dbReference type="SAM" id="MobiDB-lite"/>
    </source>
</evidence>
<dbReference type="GO" id="GO:0005886">
    <property type="term" value="C:plasma membrane"/>
    <property type="evidence" value="ECO:0007669"/>
    <property type="project" value="TreeGrafter"/>
</dbReference>
<dbReference type="GO" id="GO:0042391">
    <property type="term" value="P:regulation of membrane potential"/>
    <property type="evidence" value="ECO:0007669"/>
    <property type="project" value="TreeGrafter"/>
</dbReference>
<keyword evidence="3" id="KW-0406">Ion transport</keyword>
<dbReference type="InterPro" id="IPR018490">
    <property type="entry name" value="cNMP-bd_dom_sf"/>
</dbReference>
<dbReference type="PANTHER" id="PTHR10217:SF435">
    <property type="entry name" value="POTASSIUM VOLTAGE-GATED CHANNEL PROTEIN EAG"/>
    <property type="match status" value="1"/>
</dbReference>
<keyword evidence="3" id="KW-0851">Voltage-gated channel</keyword>
<evidence type="ECO:0000256" key="7">
    <source>
        <dbReference type="SAM" id="Phobius"/>
    </source>
</evidence>
<dbReference type="Proteomes" id="UP000054937">
    <property type="component" value="Unassembled WGS sequence"/>
</dbReference>